<evidence type="ECO:0000313" key="1">
    <source>
        <dbReference type="EMBL" id="TFK91731.1"/>
    </source>
</evidence>
<dbReference type="AlphaFoldDB" id="A0A5C3PQL2"/>
<dbReference type="Proteomes" id="UP000308197">
    <property type="component" value="Unassembled WGS sequence"/>
</dbReference>
<sequence length="152" mass="17652">PSLAKLFASPILLTLSKTQRKCLTRLLACEHPFAAHRRRFLNDGTPPAWWICRFCRNAQCVEDEGHVLFDCVNKDLIKTRTRAFRDMIAIHPPLEYVIPKRTDVWNLVRFFTRHPLLLARFSDFVHATFKMCVDVPTIITAAFKTIETSRNP</sequence>
<evidence type="ECO:0000313" key="2">
    <source>
        <dbReference type="Proteomes" id="UP000308197"/>
    </source>
</evidence>
<organism evidence="1 2">
    <name type="scientific">Polyporus arcularius HHB13444</name>
    <dbReference type="NCBI Taxonomy" id="1314778"/>
    <lineage>
        <taxon>Eukaryota</taxon>
        <taxon>Fungi</taxon>
        <taxon>Dikarya</taxon>
        <taxon>Basidiomycota</taxon>
        <taxon>Agaricomycotina</taxon>
        <taxon>Agaricomycetes</taxon>
        <taxon>Polyporales</taxon>
        <taxon>Polyporaceae</taxon>
        <taxon>Polyporus</taxon>
    </lineage>
</organism>
<evidence type="ECO:0008006" key="3">
    <source>
        <dbReference type="Google" id="ProtNLM"/>
    </source>
</evidence>
<name>A0A5C3PQL2_9APHY</name>
<protein>
    <recommendedName>
        <fullName evidence="3">Reverse transcriptase zinc-binding domain-containing protein</fullName>
    </recommendedName>
</protein>
<dbReference type="InParanoid" id="A0A5C3PQL2"/>
<accession>A0A5C3PQL2</accession>
<dbReference type="EMBL" id="ML211013">
    <property type="protein sequence ID" value="TFK91731.1"/>
    <property type="molecule type" value="Genomic_DNA"/>
</dbReference>
<proteinExistence type="predicted"/>
<gene>
    <name evidence="1" type="ORF">K466DRAFT_482094</name>
</gene>
<reference evidence="1 2" key="1">
    <citation type="journal article" date="2019" name="Nat. Ecol. Evol.">
        <title>Megaphylogeny resolves global patterns of mushroom evolution.</title>
        <authorList>
            <person name="Varga T."/>
            <person name="Krizsan K."/>
            <person name="Foldi C."/>
            <person name="Dima B."/>
            <person name="Sanchez-Garcia M."/>
            <person name="Sanchez-Ramirez S."/>
            <person name="Szollosi G.J."/>
            <person name="Szarkandi J.G."/>
            <person name="Papp V."/>
            <person name="Albert L."/>
            <person name="Andreopoulos W."/>
            <person name="Angelini C."/>
            <person name="Antonin V."/>
            <person name="Barry K.W."/>
            <person name="Bougher N.L."/>
            <person name="Buchanan P."/>
            <person name="Buyck B."/>
            <person name="Bense V."/>
            <person name="Catcheside P."/>
            <person name="Chovatia M."/>
            <person name="Cooper J."/>
            <person name="Damon W."/>
            <person name="Desjardin D."/>
            <person name="Finy P."/>
            <person name="Geml J."/>
            <person name="Haridas S."/>
            <person name="Hughes K."/>
            <person name="Justo A."/>
            <person name="Karasinski D."/>
            <person name="Kautmanova I."/>
            <person name="Kiss B."/>
            <person name="Kocsube S."/>
            <person name="Kotiranta H."/>
            <person name="LaButti K.M."/>
            <person name="Lechner B.E."/>
            <person name="Liimatainen K."/>
            <person name="Lipzen A."/>
            <person name="Lukacs Z."/>
            <person name="Mihaltcheva S."/>
            <person name="Morgado L.N."/>
            <person name="Niskanen T."/>
            <person name="Noordeloos M.E."/>
            <person name="Ohm R.A."/>
            <person name="Ortiz-Santana B."/>
            <person name="Ovrebo C."/>
            <person name="Racz N."/>
            <person name="Riley R."/>
            <person name="Savchenko A."/>
            <person name="Shiryaev A."/>
            <person name="Soop K."/>
            <person name="Spirin V."/>
            <person name="Szebenyi C."/>
            <person name="Tomsovsky M."/>
            <person name="Tulloss R.E."/>
            <person name="Uehling J."/>
            <person name="Grigoriev I.V."/>
            <person name="Vagvolgyi C."/>
            <person name="Papp T."/>
            <person name="Martin F.M."/>
            <person name="Miettinen O."/>
            <person name="Hibbett D.S."/>
            <person name="Nagy L.G."/>
        </authorList>
    </citation>
    <scope>NUCLEOTIDE SEQUENCE [LARGE SCALE GENOMIC DNA]</scope>
    <source>
        <strain evidence="1 2">HHB13444</strain>
    </source>
</reference>
<keyword evidence="2" id="KW-1185">Reference proteome</keyword>
<feature type="non-terminal residue" evidence="1">
    <location>
        <position position="1"/>
    </location>
</feature>